<sequence>MTPAVEEVRPGAVPAATWPTESLNQETPHKVIMEDFEPGQLVWFESGLGYSLPGEVVEFSKPAQVVTVQAVVSGKPQSFTIHKLSSVRRRQDLGPDGVEDMVQLGDLSEAALLWNLKIRYDKEKIYTYTGSILVAVNPYKMFDVYGVDAVNKYQGQILGTLPPHLFAISSAAYSKMSKDNEDQVIVISGESGAGKTESTKLALQYLAAVNRSPSNLVTEQILEASPLLEAFGNAKTVRNDNSSRFGKYLRLFFRETTRFGQALTPFLIFSSDDILSSLQATEERNYHVFYELLAGLSEQDKEKYGLQTAEKYFYLNQGGAMEMACKDDAEDFRSLLSAMQVLGMSSDEQDAIFRILAAVLHLGNVYFHRKPLKHGQEGVQVGSEAEVRWASHLLQLTEDGILHALTTKTTEARGEKLTTPLNIDQALDARRRQEREEEDAEGGLVATSQRSSRDVSRPDSPDTRTSDLKENSLEQLCINYANEALQQFLIRQVFKLEQAEYSRERLAWQPLTHADNQGALQLIAKRPLGLLALLDDESNFPKARATDASFLDKCHYNHALDELYARPRMSSLEFGVKHYAGQVFYSVEGFLDKNRDTLRPDVVQLLISSKLPMVSQMFEWRRATTEAGKTASKADGRFITMKPRAPTVAARFHDSLQSLVEVMAQCNPWFVRCIKPNNEKAPMKFDLAVVLEQLRYSGMLDTIRIRKLGYPIRFKFATFCDRYRCLVAPGRLGRGAPAKEVCKAVLEQVKPSLAEAYQLGTSKVFVREALEQALEQERVSLLRSSIVVLQRHVRGYLARRHYTAMRSSALRIQTTYRGYAARRKYRMIRRGVIRAQANYRMLRQKREYDKIKAILARKREADRLALERAKERMVRDERASRAVAGVNHLEIPAELAFILSKLDDWPGCPGAVARAPAAAGAVVVSPTISVPRQLPGDVDQHAFSKFTSIYFKSHVWGMKREPIRTPFLAKASDAQHQESLALFKLILRFMNDGHLSGRRERVLGDYVVQRGLQERPMRDELLCQLCNQTWQNDNEVNRQRAWLLMANCLSCFAPSSQLYKYLL</sequence>
<gene>
    <name evidence="1" type="ORF">HPB47_010212</name>
</gene>
<protein>
    <submittedName>
        <fullName evidence="1">Uncharacterized protein</fullName>
    </submittedName>
</protein>
<comment type="caution">
    <text evidence="1">The sequence shown here is derived from an EMBL/GenBank/DDBJ whole genome shotgun (WGS) entry which is preliminary data.</text>
</comment>
<dbReference type="Proteomes" id="UP000805193">
    <property type="component" value="Unassembled WGS sequence"/>
</dbReference>
<accession>A0AC60NZN3</accession>
<evidence type="ECO:0000313" key="2">
    <source>
        <dbReference type="Proteomes" id="UP000805193"/>
    </source>
</evidence>
<evidence type="ECO:0000313" key="1">
    <source>
        <dbReference type="EMBL" id="KAG0412620.1"/>
    </source>
</evidence>
<keyword evidence="2" id="KW-1185">Reference proteome</keyword>
<feature type="non-terminal residue" evidence="1">
    <location>
        <position position="1063"/>
    </location>
</feature>
<organism evidence="1 2">
    <name type="scientific">Ixodes persulcatus</name>
    <name type="common">Taiga tick</name>
    <dbReference type="NCBI Taxonomy" id="34615"/>
    <lineage>
        <taxon>Eukaryota</taxon>
        <taxon>Metazoa</taxon>
        <taxon>Ecdysozoa</taxon>
        <taxon>Arthropoda</taxon>
        <taxon>Chelicerata</taxon>
        <taxon>Arachnida</taxon>
        <taxon>Acari</taxon>
        <taxon>Parasitiformes</taxon>
        <taxon>Ixodida</taxon>
        <taxon>Ixodoidea</taxon>
        <taxon>Ixodidae</taxon>
        <taxon>Ixodinae</taxon>
        <taxon>Ixodes</taxon>
    </lineage>
</organism>
<name>A0AC60NZN3_IXOPE</name>
<reference evidence="1 2" key="1">
    <citation type="journal article" date="2020" name="Cell">
        <title>Large-Scale Comparative Analyses of Tick Genomes Elucidate Their Genetic Diversity and Vector Capacities.</title>
        <authorList>
            <consortium name="Tick Genome and Microbiome Consortium (TIGMIC)"/>
            <person name="Jia N."/>
            <person name="Wang J."/>
            <person name="Shi W."/>
            <person name="Du L."/>
            <person name="Sun Y."/>
            <person name="Zhan W."/>
            <person name="Jiang J.F."/>
            <person name="Wang Q."/>
            <person name="Zhang B."/>
            <person name="Ji P."/>
            <person name="Bell-Sakyi L."/>
            <person name="Cui X.M."/>
            <person name="Yuan T.T."/>
            <person name="Jiang B.G."/>
            <person name="Yang W.F."/>
            <person name="Lam T.T."/>
            <person name="Chang Q.C."/>
            <person name="Ding S.J."/>
            <person name="Wang X.J."/>
            <person name="Zhu J.G."/>
            <person name="Ruan X.D."/>
            <person name="Zhao L."/>
            <person name="Wei J.T."/>
            <person name="Ye R.Z."/>
            <person name="Que T.C."/>
            <person name="Du C.H."/>
            <person name="Zhou Y.H."/>
            <person name="Cheng J.X."/>
            <person name="Dai P.F."/>
            <person name="Guo W.B."/>
            <person name="Han X.H."/>
            <person name="Huang E.J."/>
            <person name="Li L.F."/>
            <person name="Wei W."/>
            <person name="Gao Y.C."/>
            <person name="Liu J.Z."/>
            <person name="Shao H.Z."/>
            <person name="Wang X."/>
            <person name="Wang C.C."/>
            <person name="Yang T.C."/>
            <person name="Huo Q.B."/>
            <person name="Li W."/>
            <person name="Chen H.Y."/>
            <person name="Chen S.E."/>
            <person name="Zhou L.G."/>
            <person name="Ni X.B."/>
            <person name="Tian J.H."/>
            <person name="Sheng Y."/>
            <person name="Liu T."/>
            <person name="Pan Y.S."/>
            <person name="Xia L.Y."/>
            <person name="Li J."/>
            <person name="Zhao F."/>
            <person name="Cao W.C."/>
        </authorList>
    </citation>
    <scope>NUCLEOTIDE SEQUENCE [LARGE SCALE GENOMIC DNA]</scope>
    <source>
        <strain evidence="1">Iper-2018</strain>
    </source>
</reference>
<dbReference type="EMBL" id="JABSTQ010011333">
    <property type="protein sequence ID" value="KAG0412620.1"/>
    <property type="molecule type" value="Genomic_DNA"/>
</dbReference>
<proteinExistence type="predicted"/>